<dbReference type="EMBL" id="UOFW01000116">
    <property type="protein sequence ID" value="VAX04930.1"/>
    <property type="molecule type" value="Genomic_DNA"/>
</dbReference>
<sequence length="525" mass="58185">MSGKMGLFVSGVMLFVLSAVLTPVSANDSTKAFKGKALVNDYCAACHEQTDKGLARISDVRKTPEGWDMTIFRMEHLHGLAVDSDDRFAIIKYLSAEYGLSPKESAPFRYVLEQRAHFVDVAPNDDLDALCGRCHTNARYGLQRRTAKDWLKHMHFHVGQYPSLEYQARSRDRFWWQEVTSQTYKELAELYPFQTADWDQWKAAAYKSPVGLWRVTGHRPGQGGYEGIMTVSRHGDFFKAEYDLNDMDPKGGTITGNSKSVVYTGYEWRGSGILNGIETREVYALSEEGNHMTGRWHDAIHYDIGGEFQAVRMDGAETQVLTQSSDYLRQGETKQIILHGTGLTGKVSAVKGLELSIIHQNSNSVTLRVTADKNAAPGSYGVTVGQAETAIVVYDKIDMVKITPEWTIARLGGGNSPPVSAQFEATAYMKGKDGDIKIGIMPALWQIQPFNADAEQMKDVDFAGQVDQFGRFLPAAAGPNPDRKYSTNNAGNLTIIGLIKDGDHQVAGKAQLIVTVQRWNSPPIR</sequence>
<feature type="domain" description="Quinohemoprotein amine dehydrogenase alpha subunit haem binding" evidence="1">
    <location>
        <begin position="34"/>
        <end position="198"/>
    </location>
</feature>
<dbReference type="Gene3D" id="2.60.40.10">
    <property type="entry name" value="Immunoglobulins"/>
    <property type="match status" value="2"/>
</dbReference>
<dbReference type="InterPro" id="IPR015182">
    <property type="entry name" value="QH-AmDH_asu_heme-bd_dom"/>
</dbReference>
<evidence type="ECO:0000259" key="1">
    <source>
        <dbReference type="Pfam" id="PF09098"/>
    </source>
</evidence>
<dbReference type="AlphaFoldDB" id="A0A3B1B3R2"/>
<evidence type="ECO:0008006" key="6">
    <source>
        <dbReference type="Google" id="ProtNLM"/>
    </source>
</evidence>
<reference evidence="5" key="1">
    <citation type="submission" date="2018-06" db="EMBL/GenBank/DDBJ databases">
        <authorList>
            <person name="Zhirakovskaya E."/>
        </authorList>
    </citation>
    <scope>NUCLEOTIDE SEQUENCE</scope>
</reference>
<evidence type="ECO:0000313" key="5">
    <source>
        <dbReference type="EMBL" id="VAX04930.1"/>
    </source>
</evidence>
<dbReference type="InterPro" id="IPR036718">
    <property type="entry name" value="H-AmDH_asu_dom2_sf"/>
</dbReference>
<dbReference type="Pfam" id="PF09099">
    <property type="entry name" value="Qn_am_d_aIII"/>
    <property type="match status" value="1"/>
</dbReference>
<dbReference type="InterPro" id="IPR036909">
    <property type="entry name" value="Cyt_c-like_dom_sf"/>
</dbReference>
<dbReference type="Pfam" id="PF09098">
    <property type="entry name" value="Dehyd-heme_bind"/>
    <property type="match status" value="1"/>
</dbReference>
<name>A0A3B1B3R2_9ZZZZ</name>
<dbReference type="Gene3D" id="1.10.760.10">
    <property type="entry name" value="Cytochrome c-like domain"/>
    <property type="match status" value="1"/>
</dbReference>
<evidence type="ECO:0000259" key="4">
    <source>
        <dbReference type="Pfam" id="PF14930"/>
    </source>
</evidence>
<proteinExistence type="predicted"/>
<feature type="domain" description="Quinohemoprotein amine dehydrogenase alpha subunit" evidence="2">
    <location>
        <begin position="318"/>
        <end position="395"/>
    </location>
</feature>
<dbReference type="InterPro" id="IPR023887">
    <property type="entry name" value="QH-AmDH_asu"/>
</dbReference>
<dbReference type="Pfam" id="PF14930">
    <property type="entry name" value="Qn_am_d_aII"/>
    <property type="match status" value="1"/>
</dbReference>
<evidence type="ECO:0000259" key="3">
    <source>
        <dbReference type="Pfam" id="PF09100"/>
    </source>
</evidence>
<feature type="domain" description="Quinohemoprotein amine dehydrogenase alpha subunit" evidence="3">
    <location>
        <begin position="400"/>
        <end position="524"/>
    </location>
</feature>
<organism evidence="5">
    <name type="scientific">hydrothermal vent metagenome</name>
    <dbReference type="NCBI Taxonomy" id="652676"/>
    <lineage>
        <taxon>unclassified sequences</taxon>
        <taxon>metagenomes</taxon>
        <taxon>ecological metagenomes</taxon>
    </lineage>
</organism>
<dbReference type="InterPro" id="IPR013783">
    <property type="entry name" value="Ig-like_fold"/>
</dbReference>
<dbReference type="GO" id="GO:0020037">
    <property type="term" value="F:heme binding"/>
    <property type="evidence" value="ECO:0007669"/>
    <property type="project" value="InterPro"/>
</dbReference>
<dbReference type="InterPro" id="IPR014756">
    <property type="entry name" value="Ig_E-set"/>
</dbReference>
<gene>
    <name evidence="5" type="ORF">MNBD_ALPHA03-708</name>
</gene>
<dbReference type="GO" id="GO:0009055">
    <property type="term" value="F:electron transfer activity"/>
    <property type="evidence" value="ECO:0007669"/>
    <property type="project" value="InterPro"/>
</dbReference>
<dbReference type="Gene3D" id="2.40.128.120">
    <property type="entry name" value="Quinohemoprotein amine dehydrogenase alpha subunit, domain 2"/>
    <property type="match status" value="1"/>
</dbReference>
<evidence type="ECO:0000259" key="2">
    <source>
        <dbReference type="Pfam" id="PF09099"/>
    </source>
</evidence>
<dbReference type="Pfam" id="PF09100">
    <property type="entry name" value="Qn_am_d_aIV"/>
    <property type="match status" value="1"/>
</dbReference>
<dbReference type="InterPro" id="IPR009111">
    <property type="entry name" value="QH-AmDH_asu_dom2"/>
</dbReference>
<feature type="domain" description="Quinohemoprotein amine dehydrogenase alpha subunit" evidence="4">
    <location>
        <begin position="211"/>
        <end position="312"/>
    </location>
</feature>
<dbReference type="SUPFAM" id="SSF69298">
    <property type="entry name" value="Quinohemoprotein amine dehydrogenase A chain, domain 3"/>
    <property type="match status" value="1"/>
</dbReference>
<protein>
    <recommendedName>
        <fullName evidence="6">Quinohemoprotein amine dehydrogenase subunit alpha</fullName>
    </recommendedName>
</protein>
<dbReference type="NCBIfam" id="TIGR03908">
    <property type="entry name" value="QH_alpha"/>
    <property type="match status" value="1"/>
</dbReference>
<dbReference type="SUPFAM" id="SSF46626">
    <property type="entry name" value="Cytochrome c"/>
    <property type="match status" value="2"/>
</dbReference>
<dbReference type="InterPro" id="IPR015183">
    <property type="entry name" value="QH-AmDH_asu_dom_III"/>
</dbReference>
<accession>A0A3B1B3R2</accession>
<dbReference type="InterPro" id="IPR015184">
    <property type="entry name" value="QH-AmDH_asu_dom_IV"/>
</dbReference>
<dbReference type="SUPFAM" id="SSF81296">
    <property type="entry name" value="E set domains"/>
    <property type="match status" value="2"/>
</dbReference>